<dbReference type="SMART" id="SM00422">
    <property type="entry name" value="HTH_MERR"/>
    <property type="match status" value="1"/>
</dbReference>
<proteinExistence type="predicted"/>
<accession>A0AAU7ASY4</accession>
<dbReference type="GO" id="GO:0003677">
    <property type="term" value="F:DNA binding"/>
    <property type="evidence" value="ECO:0007669"/>
    <property type="project" value="InterPro"/>
</dbReference>
<name>A0AAU7ASY4_9ACTN</name>
<dbReference type="PROSITE" id="PS50937">
    <property type="entry name" value="HTH_MERR_2"/>
    <property type="match status" value="1"/>
</dbReference>
<dbReference type="Pfam" id="PF13411">
    <property type="entry name" value="MerR_1"/>
    <property type="match status" value="1"/>
</dbReference>
<dbReference type="InterPro" id="IPR000551">
    <property type="entry name" value="MerR-type_HTH_dom"/>
</dbReference>
<organism evidence="2">
    <name type="scientific">Paraconexibacter sp. AEG42_29</name>
    <dbReference type="NCBI Taxonomy" id="2997339"/>
    <lineage>
        <taxon>Bacteria</taxon>
        <taxon>Bacillati</taxon>
        <taxon>Actinomycetota</taxon>
        <taxon>Thermoleophilia</taxon>
        <taxon>Solirubrobacterales</taxon>
        <taxon>Paraconexibacteraceae</taxon>
        <taxon>Paraconexibacter</taxon>
    </lineage>
</organism>
<dbReference type="KEGG" id="parq:DSM112329_01653"/>
<dbReference type="GO" id="GO:0006355">
    <property type="term" value="P:regulation of DNA-templated transcription"/>
    <property type="evidence" value="ECO:0007669"/>
    <property type="project" value="InterPro"/>
</dbReference>
<sequence length="379" mass="39966">MDKPGQTVSATEFAALTGVSRERLRTWERRHGYPVPVRSHGGPRRYEVAEVTRVVGIRRAVEAGIPVTVAIEAESSEPADIGSGVAAGLAEHAPLSIVSLSGPEPLIVRSVNAVVAARPDAPQPGDDLLELAPWFADDPGYATLRRLFTDDLMAAPCTHPDWTGGLRPGAQSLAYCLPHELGHQPLVALIGIDTSRERRTRKLLQDAEAELTRVRAELERDRGFAAAAGAVAEIFRTQAGASTLADATTVLVRRLGAVDAGLAPMMGGALVLGRSSRGLLGPDLVTVARFDDLSDALREGDPTWMPQSVAAAFGAPAGLELLAVPLHAAGQGLGAVLMLFDEREVLTEAGLRLLRVSAGTIALALVRERVAGELQDPGR</sequence>
<protein>
    <recommendedName>
        <fullName evidence="1">HTH merR-type domain-containing protein</fullName>
    </recommendedName>
</protein>
<feature type="domain" description="HTH merR-type" evidence="1">
    <location>
        <begin position="12"/>
        <end position="76"/>
    </location>
</feature>
<dbReference type="EMBL" id="CP114014">
    <property type="protein sequence ID" value="XAY04815.1"/>
    <property type="molecule type" value="Genomic_DNA"/>
</dbReference>
<dbReference type="InterPro" id="IPR009061">
    <property type="entry name" value="DNA-bd_dom_put_sf"/>
</dbReference>
<dbReference type="AlphaFoldDB" id="A0AAU7ASY4"/>
<evidence type="ECO:0000259" key="1">
    <source>
        <dbReference type="PROSITE" id="PS50937"/>
    </source>
</evidence>
<evidence type="ECO:0000313" key="2">
    <source>
        <dbReference type="EMBL" id="XAY04815.1"/>
    </source>
</evidence>
<dbReference type="SUPFAM" id="SSF46955">
    <property type="entry name" value="Putative DNA-binding domain"/>
    <property type="match status" value="1"/>
</dbReference>
<reference evidence="2" key="1">
    <citation type="submission" date="2022-12" db="EMBL/GenBank/DDBJ databases">
        <title>Paraconexibacter alkalitolerans sp. nov. and Baekduia alba sp. nov., isolated from soil and emended description of the genera Paraconexibacter (Chun et al., 2020) and Baekduia (An et al., 2020).</title>
        <authorList>
            <person name="Vieira S."/>
            <person name="Huber K.J."/>
            <person name="Geppert A."/>
            <person name="Wolf J."/>
            <person name="Neumann-Schaal M."/>
            <person name="Muesken M."/>
            <person name="Overmann J."/>
        </authorList>
    </citation>
    <scope>NUCLEOTIDE SEQUENCE</scope>
    <source>
        <strain evidence="2">AEG42_29</strain>
    </source>
</reference>
<dbReference type="Gene3D" id="1.10.1660.10">
    <property type="match status" value="1"/>
</dbReference>
<gene>
    <name evidence="2" type="ORF">DSM112329_01653</name>
</gene>